<evidence type="ECO:0000313" key="3">
    <source>
        <dbReference type="EMBL" id="MCJ2542343.1"/>
    </source>
</evidence>
<dbReference type="Proteomes" id="UP000830835">
    <property type="component" value="Unassembled WGS sequence"/>
</dbReference>
<evidence type="ECO:0000256" key="2">
    <source>
        <dbReference type="SAM" id="Phobius"/>
    </source>
</evidence>
<dbReference type="RefSeq" id="WP_244349574.1">
    <property type="nucleotide sequence ID" value="NZ_JAFIRA010000009.1"/>
</dbReference>
<keyword evidence="2" id="KW-0472">Membrane</keyword>
<feature type="transmembrane region" description="Helical" evidence="2">
    <location>
        <begin position="55"/>
        <end position="76"/>
    </location>
</feature>
<reference evidence="3" key="1">
    <citation type="submission" date="2021-02" db="EMBL/GenBank/DDBJ databases">
        <title>The CRISPR/cas machinery reduction and long-range gene transfer in the hot spring cyanobacterium Synechococcus.</title>
        <authorList>
            <person name="Dvorak P."/>
            <person name="Jahodarova E."/>
            <person name="Hasler P."/>
            <person name="Poulickova A."/>
        </authorList>
    </citation>
    <scope>NUCLEOTIDE SEQUENCE</scope>
    <source>
        <strain evidence="3">Rupite</strain>
    </source>
</reference>
<keyword evidence="2" id="KW-1133">Transmembrane helix</keyword>
<dbReference type="EMBL" id="JAFIRA010000009">
    <property type="protein sequence ID" value="MCJ2542343.1"/>
    <property type="molecule type" value="Genomic_DNA"/>
</dbReference>
<protein>
    <submittedName>
        <fullName evidence="3">Uncharacterized protein</fullName>
    </submittedName>
</protein>
<gene>
    <name evidence="3" type="ORF">JX360_05385</name>
</gene>
<organism evidence="3 4">
    <name type="scientific">Thermostichus vulcanus str. 'Rupite'</name>
    <dbReference type="NCBI Taxonomy" id="2813851"/>
    <lineage>
        <taxon>Bacteria</taxon>
        <taxon>Bacillati</taxon>
        <taxon>Cyanobacteriota</taxon>
        <taxon>Cyanophyceae</taxon>
        <taxon>Thermostichales</taxon>
        <taxon>Thermostichaceae</taxon>
        <taxon>Thermostichus</taxon>
    </lineage>
</organism>
<accession>A0ABT0C977</accession>
<proteinExistence type="predicted"/>
<keyword evidence="4" id="KW-1185">Reference proteome</keyword>
<name>A0ABT0C977_THEVL</name>
<keyword evidence="2" id="KW-0812">Transmembrane</keyword>
<evidence type="ECO:0000313" key="4">
    <source>
        <dbReference type="Proteomes" id="UP000830835"/>
    </source>
</evidence>
<feature type="region of interest" description="Disordered" evidence="1">
    <location>
        <begin position="1"/>
        <end position="46"/>
    </location>
</feature>
<sequence>MAAELGIPAADLETAMQDWEKERPAATSPAPGKTESSAKAKPVGDPFWRKAAPPAVIVGGLLVMGPISLLATIPIAHHLNKRNKAQQHSQPSR</sequence>
<evidence type="ECO:0000256" key="1">
    <source>
        <dbReference type="SAM" id="MobiDB-lite"/>
    </source>
</evidence>
<comment type="caution">
    <text evidence="3">The sequence shown here is derived from an EMBL/GenBank/DDBJ whole genome shotgun (WGS) entry which is preliminary data.</text>
</comment>